<dbReference type="Pfam" id="PF00884">
    <property type="entry name" value="Sulfatase"/>
    <property type="match status" value="1"/>
</dbReference>
<dbReference type="OrthoDB" id="9815108at2"/>
<dbReference type="PROSITE" id="PS51257">
    <property type="entry name" value="PROKAR_LIPOPROTEIN"/>
    <property type="match status" value="1"/>
</dbReference>
<dbReference type="InterPro" id="IPR000917">
    <property type="entry name" value="Sulfatase_N"/>
</dbReference>
<dbReference type="EMBL" id="FXAO01000009">
    <property type="protein sequence ID" value="SMG48024.1"/>
    <property type="molecule type" value="Genomic_DNA"/>
</dbReference>
<dbReference type="SUPFAM" id="SSF53649">
    <property type="entry name" value="Alkaline phosphatase-like"/>
    <property type="match status" value="1"/>
</dbReference>
<proteinExistence type="inferred from homology"/>
<dbReference type="AlphaFoldDB" id="A0A1X7L3G9"/>
<dbReference type="GO" id="GO:0016787">
    <property type="term" value="F:hydrolase activity"/>
    <property type="evidence" value="ECO:0007669"/>
    <property type="project" value="UniProtKB-KW"/>
</dbReference>
<keyword evidence="3" id="KW-0378">Hydrolase</keyword>
<keyword evidence="2 5" id="KW-0732">Signal</keyword>
<evidence type="ECO:0000256" key="4">
    <source>
        <dbReference type="ARBA" id="ARBA00023180"/>
    </source>
</evidence>
<organism evidence="8 9">
    <name type="scientific">Arenibacter troitsensis</name>
    <dbReference type="NCBI Taxonomy" id="188872"/>
    <lineage>
        <taxon>Bacteria</taxon>
        <taxon>Pseudomonadati</taxon>
        <taxon>Bacteroidota</taxon>
        <taxon>Flavobacteriia</taxon>
        <taxon>Flavobacteriales</taxon>
        <taxon>Flavobacteriaceae</taxon>
        <taxon>Arenibacter</taxon>
    </lineage>
</organism>
<keyword evidence="4" id="KW-0325">Glycoprotein</keyword>
<accession>A0A1X7L3G9</accession>
<evidence type="ECO:0000256" key="5">
    <source>
        <dbReference type="SAM" id="SignalP"/>
    </source>
</evidence>
<feature type="domain" description="Sulfatase N-terminal" evidence="6">
    <location>
        <begin position="32"/>
        <end position="409"/>
    </location>
</feature>
<dbReference type="Gene3D" id="3.40.720.10">
    <property type="entry name" value="Alkaline Phosphatase, subunit A"/>
    <property type="match status" value="1"/>
</dbReference>
<dbReference type="Pfam" id="PF16347">
    <property type="entry name" value="SGSH_C"/>
    <property type="match status" value="1"/>
</dbReference>
<dbReference type="InterPro" id="IPR024607">
    <property type="entry name" value="Sulfatase_CS"/>
</dbReference>
<evidence type="ECO:0000256" key="3">
    <source>
        <dbReference type="ARBA" id="ARBA00022801"/>
    </source>
</evidence>
<dbReference type="InterPro" id="IPR017850">
    <property type="entry name" value="Alkaline_phosphatase_core_sf"/>
</dbReference>
<protein>
    <submittedName>
        <fullName evidence="8">Uncharacterized sulfatase</fullName>
    </submittedName>
</protein>
<evidence type="ECO:0000259" key="7">
    <source>
        <dbReference type="Pfam" id="PF16347"/>
    </source>
</evidence>
<feature type="chain" id="PRO_5013344574" evidence="5">
    <location>
        <begin position="25"/>
        <end position="559"/>
    </location>
</feature>
<keyword evidence="9" id="KW-1185">Reference proteome</keyword>
<evidence type="ECO:0000256" key="2">
    <source>
        <dbReference type="ARBA" id="ARBA00022729"/>
    </source>
</evidence>
<dbReference type="RefSeq" id="WP_085500375.1">
    <property type="nucleotide sequence ID" value="NZ_FXAO01000009.1"/>
</dbReference>
<evidence type="ECO:0000256" key="1">
    <source>
        <dbReference type="ARBA" id="ARBA00008779"/>
    </source>
</evidence>
<gene>
    <name evidence="8" type="ORF">SAMN03080602_03672</name>
</gene>
<evidence type="ECO:0000313" key="8">
    <source>
        <dbReference type="EMBL" id="SMG48024.1"/>
    </source>
</evidence>
<evidence type="ECO:0000313" key="9">
    <source>
        <dbReference type="Proteomes" id="UP000193420"/>
    </source>
</evidence>
<dbReference type="PROSITE" id="PS00149">
    <property type="entry name" value="SULFATASE_2"/>
    <property type="match status" value="1"/>
</dbReference>
<dbReference type="PANTHER" id="PTHR43108:SF6">
    <property type="entry name" value="N-SULPHOGLUCOSAMINE SULPHOHYDROLASE"/>
    <property type="match status" value="1"/>
</dbReference>
<dbReference type="Proteomes" id="UP000193420">
    <property type="component" value="Unassembled WGS sequence"/>
</dbReference>
<feature type="signal peptide" evidence="5">
    <location>
        <begin position="1"/>
        <end position="24"/>
    </location>
</feature>
<comment type="similarity">
    <text evidence="1">Belongs to the sulfatase family.</text>
</comment>
<dbReference type="InterPro" id="IPR032506">
    <property type="entry name" value="SGSH_C"/>
</dbReference>
<evidence type="ECO:0000259" key="6">
    <source>
        <dbReference type="Pfam" id="PF00884"/>
    </source>
</evidence>
<feature type="domain" description="N-sulphoglucosamine sulphohydrolase C-terminal" evidence="7">
    <location>
        <begin position="498"/>
        <end position="537"/>
    </location>
</feature>
<dbReference type="STRING" id="188872.SAMN03080602_03672"/>
<sequence>MYQFKNSLLYLLLIALTISSCSEKQIQTTQKPNIIYIMSDDHTTQGFGIYGSRLAGLNPTPTLDKIANEGIIFDNCFVNNSICTPSRASIISGQYPQTNGILDLEGVIGVERQYLPTEMKKLGYQTAIVGKWHLHHEPAAFDYYKVLPGQGDYFDPEFLVRGEKSWPNNKVKTKGHSSDNIMDITLDYLKNKRDPNKPFFLMHHFKAPHDDFEYAPRYEDYLADTFIPEPESLYHNGNNGSIATRGKNDSLTRIIGSSVSHRNLIRHQANNIYWNDTTIYKKYRNVEDIAPSEYVKWEMTPEERDYTSKVYQDYLKKYLRCVKGVDDNVRRLLDYLEAENLLDNTIIVYTGDQGFMLGEHDYIDKRWMYEESMRMPFFVRYPKSIKAGTRTDAIINNTDFAPTLIEMAGGKTPDYMQGHSFKTILETGQEPEGWQQATYYRYWMHMAHRHQNPAHFGIRTKNHKLIFYYGKYWVDTDDPNATWNKESWGNDFSNHTPPAWEFYDLKHDPKEMNNAYGDPKYKDIIAGLKEQLIKLREDHNETDANYPHIQKVIDAHWND</sequence>
<reference evidence="9" key="1">
    <citation type="submission" date="2017-04" db="EMBL/GenBank/DDBJ databases">
        <authorList>
            <person name="Varghese N."/>
            <person name="Submissions S."/>
        </authorList>
    </citation>
    <scope>NUCLEOTIDE SEQUENCE [LARGE SCALE GENOMIC DNA]</scope>
    <source>
        <strain evidence="9">DSM 19835</strain>
    </source>
</reference>
<dbReference type="PANTHER" id="PTHR43108">
    <property type="entry name" value="N-ACETYLGLUCOSAMINE-6-SULFATASE FAMILY MEMBER"/>
    <property type="match status" value="1"/>
</dbReference>
<dbReference type="CDD" id="cd16031">
    <property type="entry name" value="G6S_like"/>
    <property type="match status" value="1"/>
</dbReference>
<name>A0A1X7L3G9_9FLAO</name>